<evidence type="ECO:0000313" key="8">
    <source>
        <dbReference type="EMBL" id="CAI8723776.1"/>
    </source>
</evidence>
<reference evidence="8" key="1">
    <citation type="submission" date="2023-03" db="EMBL/GenBank/DDBJ databases">
        <authorList>
            <person name="Pearce D."/>
        </authorList>
    </citation>
    <scope>NUCLEOTIDE SEQUENCE</scope>
    <source>
        <strain evidence="8">Mc</strain>
    </source>
</reference>
<evidence type="ECO:0000256" key="5">
    <source>
        <dbReference type="ARBA" id="ARBA00023251"/>
    </source>
</evidence>
<evidence type="ECO:0000256" key="2">
    <source>
        <dbReference type="ARBA" id="ARBA00013235"/>
    </source>
</evidence>
<comment type="catalytic activity">
    <reaction evidence="7">
        <text>chloramphenicol + acetyl-CoA = chloramphenicol 3-acetate + CoA</text>
        <dbReference type="Rhea" id="RHEA:18421"/>
        <dbReference type="ChEBI" id="CHEBI:16730"/>
        <dbReference type="ChEBI" id="CHEBI:17698"/>
        <dbReference type="ChEBI" id="CHEBI:57287"/>
        <dbReference type="ChEBI" id="CHEBI:57288"/>
        <dbReference type="EC" id="2.3.1.28"/>
    </reaction>
</comment>
<name>A0AA35UMG8_METCP</name>
<dbReference type="EMBL" id="OX458332">
    <property type="protein sequence ID" value="CAI8723776.1"/>
    <property type="molecule type" value="Genomic_DNA"/>
</dbReference>
<dbReference type="CDD" id="cd04647">
    <property type="entry name" value="LbH_MAT_like"/>
    <property type="match status" value="1"/>
</dbReference>
<keyword evidence="4 8" id="KW-0808">Transferase</keyword>
<dbReference type="AlphaFoldDB" id="A0AA35UMG8"/>
<keyword evidence="6 8" id="KW-0012">Acyltransferase</keyword>
<dbReference type="SUPFAM" id="SSF51161">
    <property type="entry name" value="Trimeric LpxA-like enzymes"/>
    <property type="match status" value="1"/>
</dbReference>
<dbReference type="Gene3D" id="2.160.10.10">
    <property type="entry name" value="Hexapeptide repeat proteins"/>
    <property type="match status" value="1"/>
</dbReference>
<dbReference type="PANTHER" id="PTHR43300:SF12">
    <property type="entry name" value="CHLORAMPHENICOL ACETYLTRANSFERASE"/>
    <property type="match status" value="1"/>
</dbReference>
<keyword evidence="5" id="KW-0046">Antibiotic resistance</keyword>
<dbReference type="GO" id="GO:0046677">
    <property type="term" value="P:response to antibiotic"/>
    <property type="evidence" value="ECO:0007669"/>
    <property type="project" value="UniProtKB-KW"/>
</dbReference>
<dbReference type="InterPro" id="IPR011004">
    <property type="entry name" value="Trimer_LpxA-like_sf"/>
</dbReference>
<comment type="similarity">
    <text evidence="1">Belongs to the transferase hexapeptide repeat family.</text>
</comment>
<evidence type="ECO:0000256" key="1">
    <source>
        <dbReference type="ARBA" id="ARBA00007274"/>
    </source>
</evidence>
<protein>
    <recommendedName>
        <fullName evidence="3">Chloramphenicol acetyltransferase</fullName>
        <ecNumber evidence="2">2.3.1.28</ecNumber>
    </recommendedName>
</protein>
<evidence type="ECO:0000256" key="6">
    <source>
        <dbReference type="ARBA" id="ARBA00023315"/>
    </source>
</evidence>
<accession>A0AA35UMG8</accession>
<dbReference type="EC" id="2.3.1.28" evidence="2"/>
<organism evidence="8 9">
    <name type="scientific">Methylococcus capsulatus</name>
    <dbReference type="NCBI Taxonomy" id="414"/>
    <lineage>
        <taxon>Bacteria</taxon>
        <taxon>Pseudomonadati</taxon>
        <taxon>Pseudomonadota</taxon>
        <taxon>Gammaproteobacteria</taxon>
        <taxon>Methylococcales</taxon>
        <taxon>Methylococcaceae</taxon>
        <taxon>Methylococcus</taxon>
    </lineage>
</organism>
<dbReference type="InterPro" id="IPR050179">
    <property type="entry name" value="Trans_hexapeptide_repeat"/>
</dbReference>
<gene>
    <name evidence="8" type="primary">vioB</name>
    <name evidence="8" type="ORF">MCNOR_0143</name>
</gene>
<evidence type="ECO:0000256" key="4">
    <source>
        <dbReference type="ARBA" id="ARBA00022679"/>
    </source>
</evidence>
<evidence type="ECO:0000256" key="7">
    <source>
        <dbReference type="ARBA" id="ARBA00047633"/>
    </source>
</evidence>
<evidence type="ECO:0000313" key="9">
    <source>
        <dbReference type="Proteomes" id="UP001158598"/>
    </source>
</evidence>
<dbReference type="InterPro" id="IPR001451">
    <property type="entry name" value="Hexapep"/>
</dbReference>
<proteinExistence type="inferred from homology"/>
<dbReference type="GO" id="GO:0008811">
    <property type="term" value="F:chloramphenicol O-acetyltransferase activity"/>
    <property type="evidence" value="ECO:0007669"/>
    <property type="project" value="UniProtKB-EC"/>
</dbReference>
<dbReference type="PANTHER" id="PTHR43300">
    <property type="entry name" value="ACETYLTRANSFERASE"/>
    <property type="match status" value="1"/>
</dbReference>
<sequence length="190" mass="20369">MAFLTRNELDAKGFLSLGDDVKVSTRATLYGVSRIALGSHVRIDDFCVLSAGEGGITIGNHVHIAVMATLIGKGRIVLNDFCNISGRVSIYSSSDDYSGESLTNPTIPDEYKKVDHRDVVLEKHVIVGAGSVILPGVTIHEGAAVGALSLVTKDLDAFGIYSGVPAKRIKERKRDLLDLERRFLSSKTGA</sequence>
<dbReference type="Proteomes" id="UP001158598">
    <property type="component" value="Chromosome"/>
</dbReference>
<evidence type="ECO:0000256" key="3">
    <source>
        <dbReference type="ARBA" id="ARBA00020291"/>
    </source>
</evidence>
<dbReference type="Pfam" id="PF00132">
    <property type="entry name" value="Hexapep"/>
    <property type="match status" value="1"/>
</dbReference>